<evidence type="ECO:0000313" key="2">
    <source>
        <dbReference type="EMBL" id="OGZ68384.1"/>
    </source>
</evidence>
<protein>
    <recommendedName>
        <fullName evidence="4">EamA domain-containing protein</fullName>
    </recommendedName>
</protein>
<dbReference type="InterPro" id="IPR037185">
    <property type="entry name" value="EmrE-like"/>
</dbReference>
<keyword evidence="1" id="KW-0472">Membrane</keyword>
<reference evidence="2 3" key="1">
    <citation type="journal article" date="2016" name="Nat. Commun.">
        <title>Thousands of microbial genomes shed light on interconnected biogeochemical processes in an aquifer system.</title>
        <authorList>
            <person name="Anantharaman K."/>
            <person name="Brown C.T."/>
            <person name="Hug L.A."/>
            <person name="Sharon I."/>
            <person name="Castelle C.J."/>
            <person name="Probst A.J."/>
            <person name="Thomas B.C."/>
            <person name="Singh A."/>
            <person name="Wilkins M.J."/>
            <person name="Karaoz U."/>
            <person name="Brodie E.L."/>
            <person name="Williams K.H."/>
            <person name="Hubbard S.S."/>
            <person name="Banfield J.F."/>
        </authorList>
    </citation>
    <scope>NUCLEOTIDE SEQUENCE [LARGE SCALE GENOMIC DNA]</scope>
</reference>
<keyword evidence="1" id="KW-0812">Transmembrane</keyword>
<evidence type="ECO:0000313" key="3">
    <source>
        <dbReference type="Proteomes" id="UP000178820"/>
    </source>
</evidence>
<proteinExistence type="predicted"/>
<evidence type="ECO:0008006" key="4">
    <source>
        <dbReference type="Google" id="ProtNLM"/>
    </source>
</evidence>
<dbReference type="Proteomes" id="UP000178820">
    <property type="component" value="Unassembled WGS sequence"/>
</dbReference>
<feature type="transmembrane region" description="Helical" evidence="1">
    <location>
        <begin position="32"/>
        <end position="52"/>
    </location>
</feature>
<sequence length="105" mass="11740">MNYLLWLLISGVFFALGEFLSKKFALDPSIKYVIYILVIYSLGVLAWLPAILQRNQLSVVGTLWSIISLLTTVIIGTLLFKEKLNIFGYIGVTTACVSIILLSIR</sequence>
<dbReference type="SUPFAM" id="SSF103481">
    <property type="entry name" value="Multidrug resistance efflux transporter EmrE"/>
    <property type="match status" value="1"/>
</dbReference>
<dbReference type="EMBL" id="MHOT01000023">
    <property type="protein sequence ID" value="OGZ68384.1"/>
    <property type="molecule type" value="Genomic_DNA"/>
</dbReference>
<keyword evidence="1" id="KW-1133">Transmembrane helix</keyword>
<name>A0A1G2I0R1_9BACT</name>
<comment type="caution">
    <text evidence="2">The sequence shown here is derived from an EMBL/GenBank/DDBJ whole genome shotgun (WGS) entry which is preliminary data.</text>
</comment>
<gene>
    <name evidence="2" type="ORF">A3D44_01805</name>
</gene>
<evidence type="ECO:0000256" key="1">
    <source>
        <dbReference type="SAM" id="Phobius"/>
    </source>
</evidence>
<organism evidence="2 3">
    <name type="scientific">Candidatus Staskawiczbacteria bacterium RIFCSPHIGHO2_02_FULL_42_22</name>
    <dbReference type="NCBI Taxonomy" id="1802207"/>
    <lineage>
        <taxon>Bacteria</taxon>
        <taxon>Candidatus Staskawicziibacteriota</taxon>
    </lineage>
</organism>
<dbReference type="Gene3D" id="1.10.3730.20">
    <property type="match status" value="1"/>
</dbReference>
<accession>A0A1G2I0R1</accession>
<feature type="transmembrane region" description="Helical" evidence="1">
    <location>
        <begin position="59"/>
        <end position="80"/>
    </location>
</feature>
<dbReference type="AlphaFoldDB" id="A0A1G2I0R1"/>
<feature type="transmembrane region" description="Helical" evidence="1">
    <location>
        <begin position="86"/>
        <end position="104"/>
    </location>
</feature>